<keyword evidence="2" id="KW-0472">Membrane</keyword>
<evidence type="ECO:0000313" key="3">
    <source>
        <dbReference type="EMBL" id="EXX75687.1"/>
    </source>
</evidence>
<evidence type="ECO:0000256" key="2">
    <source>
        <dbReference type="SAM" id="Phobius"/>
    </source>
</evidence>
<proteinExistence type="predicted"/>
<feature type="region of interest" description="Disordered" evidence="1">
    <location>
        <begin position="24"/>
        <end position="50"/>
    </location>
</feature>
<evidence type="ECO:0000256" key="1">
    <source>
        <dbReference type="SAM" id="MobiDB-lite"/>
    </source>
</evidence>
<protein>
    <submittedName>
        <fullName evidence="3">Uncharacterized protein</fullName>
    </submittedName>
</protein>
<comment type="caution">
    <text evidence="3">The sequence shown here is derived from an EMBL/GenBank/DDBJ whole genome shotgun (WGS) entry which is preliminary data.</text>
</comment>
<name>A0A015K1R0_RHIIW</name>
<reference evidence="3 4" key="1">
    <citation type="submission" date="2014-02" db="EMBL/GenBank/DDBJ databases">
        <title>Single nucleus genome sequencing reveals high similarity among nuclei of an endomycorrhizal fungus.</title>
        <authorList>
            <person name="Lin K."/>
            <person name="Geurts R."/>
            <person name="Zhang Z."/>
            <person name="Limpens E."/>
            <person name="Saunders D.G."/>
            <person name="Mu D."/>
            <person name="Pang E."/>
            <person name="Cao H."/>
            <person name="Cha H."/>
            <person name="Lin T."/>
            <person name="Zhou Q."/>
            <person name="Shang Y."/>
            <person name="Li Y."/>
            <person name="Ivanov S."/>
            <person name="Sharma T."/>
            <person name="Velzen R.V."/>
            <person name="Ruijter N.D."/>
            <person name="Aanen D.K."/>
            <person name="Win J."/>
            <person name="Kamoun S."/>
            <person name="Bisseling T."/>
            <person name="Huang S."/>
        </authorList>
    </citation>
    <scope>NUCLEOTIDE SEQUENCE [LARGE SCALE GENOMIC DNA]</scope>
    <source>
        <strain evidence="4">DAOM197198w</strain>
    </source>
</reference>
<feature type="transmembrane region" description="Helical" evidence="2">
    <location>
        <begin position="124"/>
        <end position="145"/>
    </location>
</feature>
<dbReference type="HOGENOM" id="CLU_1489759_0_0_1"/>
<dbReference type="AlphaFoldDB" id="A0A015K1R0"/>
<keyword evidence="4" id="KW-1185">Reference proteome</keyword>
<keyword evidence="2" id="KW-1133">Transmembrane helix</keyword>
<feature type="transmembrane region" description="Helical" evidence="2">
    <location>
        <begin position="157"/>
        <end position="175"/>
    </location>
</feature>
<organism evidence="3 4">
    <name type="scientific">Rhizophagus irregularis (strain DAOM 197198w)</name>
    <name type="common">Glomus intraradices</name>
    <dbReference type="NCBI Taxonomy" id="1432141"/>
    <lineage>
        <taxon>Eukaryota</taxon>
        <taxon>Fungi</taxon>
        <taxon>Fungi incertae sedis</taxon>
        <taxon>Mucoromycota</taxon>
        <taxon>Glomeromycotina</taxon>
        <taxon>Glomeromycetes</taxon>
        <taxon>Glomerales</taxon>
        <taxon>Glomeraceae</taxon>
        <taxon>Rhizophagus</taxon>
    </lineage>
</organism>
<feature type="compositionally biased region" description="Polar residues" evidence="1">
    <location>
        <begin position="39"/>
        <end position="50"/>
    </location>
</feature>
<accession>A0A015K1R0</accession>
<sequence>MSTTITINSINNPEDQIQQISLNNQSTNSTRGEPPVYSEDNNNNNPTASVNISLPTSAYLSPNSPPLPNLSANISSESLPSYDKVNIDMPPSYPIDNLKLDTFDSPYDLVPIEPQNPWPISKKLYIIGFLIWPLWYIGIPFCFFGKDRETRRWGQRCIYNAIIISFVFCYLIISYRNSVIN</sequence>
<keyword evidence="2" id="KW-0812">Transmembrane</keyword>
<gene>
    <name evidence="3" type="ORF">RirG_039690</name>
</gene>
<dbReference type="EMBL" id="JEMT01012380">
    <property type="protein sequence ID" value="EXX75687.1"/>
    <property type="molecule type" value="Genomic_DNA"/>
</dbReference>
<evidence type="ECO:0000313" key="4">
    <source>
        <dbReference type="Proteomes" id="UP000022910"/>
    </source>
</evidence>
<dbReference type="OrthoDB" id="2754015at2759"/>
<dbReference type="Proteomes" id="UP000022910">
    <property type="component" value="Unassembled WGS sequence"/>
</dbReference>